<sequence length="107" mass="12122">MTFTNGMRIRASKNQKVTISIDKELIIDGTKAIARDACIPEKSTINDPPPKTSKKNFSNGVIKVTVKYDLTDHEDFIDIVGSHIINSQRCLVQLAGYNRRWALARYR</sequence>
<comment type="caution">
    <text evidence="1">The sequence shown here is derived from an EMBL/GenBank/DDBJ whole genome shotgun (WGS) entry which is preliminary data.</text>
</comment>
<protein>
    <submittedName>
        <fullName evidence="1">Uncharacterized protein</fullName>
    </submittedName>
</protein>
<keyword evidence="2" id="KW-1185">Reference proteome</keyword>
<evidence type="ECO:0000313" key="1">
    <source>
        <dbReference type="EMBL" id="RNA34802.1"/>
    </source>
</evidence>
<dbReference type="AlphaFoldDB" id="A0A3M7SG99"/>
<dbReference type="Proteomes" id="UP000276133">
    <property type="component" value="Unassembled WGS sequence"/>
</dbReference>
<proteinExistence type="predicted"/>
<dbReference type="EMBL" id="REGN01001412">
    <property type="protein sequence ID" value="RNA34802.1"/>
    <property type="molecule type" value="Genomic_DNA"/>
</dbReference>
<name>A0A3M7SG99_BRAPC</name>
<evidence type="ECO:0000313" key="2">
    <source>
        <dbReference type="Proteomes" id="UP000276133"/>
    </source>
</evidence>
<gene>
    <name evidence="1" type="ORF">BpHYR1_043025</name>
</gene>
<accession>A0A3M7SG99</accession>
<organism evidence="1 2">
    <name type="scientific">Brachionus plicatilis</name>
    <name type="common">Marine rotifer</name>
    <name type="synonym">Brachionus muelleri</name>
    <dbReference type="NCBI Taxonomy" id="10195"/>
    <lineage>
        <taxon>Eukaryota</taxon>
        <taxon>Metazoa</taxon>
        <taxon>Spiralia</taxon>
        <taxon>Gnathifera</taxon>
        <taxon>Rotifera</taxon>
        <taxon>Eurotatoria</taxon>
        <taxon>Monogononta</taxon>
        <taxon>Pseudotrocha</taxon>
        <taxon>Ploima</taxon>
        <taxon>Brachionidae</taxon>
        <taxon>Brachionus</taxon>
    </lineage>
</organism>
<reference evidence="1 2" key="1">
    <citation type="journal article" date="2018" name="Sci. Rep.">
        <title>Genomic signatures of local adaptation to the degree of environmental predictability in rotifers.</title>
        <authorList>
            <person name="Franch-Gras L."/>
            <person name="Hahn C."/>
            <person name="Garcia-Roger E.M."/>
            <person name="Carmona M.J."/>
            <person name="Serra M."/>
            <person name="Gomez A."/>
        </authorList>
    </citation>
    <scope>NUCLEOTIDE SEQUENCE [LARGE SCALE GENOMIC DNA]</scope>
    <source>
        <strain evidence="1">HYR1</strain>
    </source>
</reference>